<dbReference type="EMBL" id="DS113522">
    <property type="protein sequence ID" value="EAY02885.1"/>
    <property type="molecule type" value="Genomic_DNA"/>
</dbReference>
<dbReference type="VEuPathDB" id="TrichDB:TVAGG3_0813860"/>
<feature type="repeat" description="ANK" evidence="3">
    <location>
        <begin position="284"/>
        <end position="316"/>
    </location>
</feature>
<feature type="repeat" description="ANK" evidence="3">
    <location>
        <begin position="218"/>
        <end position="250"/>
    </location>
</feature>
<dbReference type="PRINTS" id="PR01415">
    <property type="entry name" value="ANKYRIN"/>
</dbReference>
<dbReference type="RefSeq" id="XP_001315108.1">
    <property type="nucleotide sequence ID" value="XM_001315073.1"/>
</dbReference>
<dbReference type="InParanoid" id="A2EWX0"/>
<evidence type="ECO:0000313" key="5">
    <source>
        <dbReference type="Proteomes" id="UP000001542"/>
    </source>
</evidence>
<reference evidence="4" key="1">
    <citation type="submission" date="2006-10" db="EMBL/GenBank/DDBJ databases">
        <authorList>
            <person name="Amadeo P."/>
            <person name="Zhao Q."/>
            <person name="Wortman J."/>
            <person name="Fraser-Liggett C."/>
            <person name="Carlton J."/>
        </authorList>
    </citation>
    <scope>NUCLEOTIDE SEQUENCE</scope>
    <source>
        <strain evidence="4">G3</strain>
    </source>
</reference>
<feature type="repeat" description="ANK" evidence="3">
    <location>
        <begin position="383"/>
        <end position="415"/>
    </location>
</feature>
<evidence type="ECO:0000256" key="3">
    <source>
        <dbReference type="PROSITE-ProRule" id="PRU00023"/>
    </source>
</evidence>
<reference evidence="4" key="2">
    <citation type="journal article" date="2007" name="Science">
        <title>Draft genome sequence of the sexually transmitted pathogen Trichomonas vaginalis.</title>
        <authorList>
            <person name="Carlton J.M."/>
            <person name="Hirt R.P."/>
            <person name="Silva J.C."/>
            <person name="Delcher A.L."/>
            <person name="Schatz M."/>
            <person name="Zhao Q."/>
            <person name="Wortman J.R."/>
            <person name="Bidwell S.L."/>
            <person name="Alsmark U.C.M."/>
            <person name="Besteiro S."/>
            <person name="Sicheritz-Ponten T."/>
            <person name="Noel C.J."/>
            <person name="Dacks J.B."/>
            <person name="Foster P.G."/>
            <person name="Simillion C."/>
            <person name="Van de Peer Y."/>
            <person name="Miranda-Saavedra D."/>
            <person name="Barton G.J."/>
            <person name="Westrop G.D."/>
            <person name="Mueller S."/>
            <person name="Dessi D."/>
            <person name="Fiori P.L."/>
            <person name="Ren Q."/>
            <person name="Paulsen I."/>
            <person name="Zhang H."/>
            <person name="Bastida-Corcuera F.D."/>
            <person name="Simoes-Barbosa A."/>
            <person name="Brown M.T."/>
            <person name="Hayes R.D."/>
            <person name="Mukherjee M."/>
            <person name="Okumura C.Y."/>
            <person name="Schneider R."/>
            <person name="Smith A.J."/>
            <person name="Vanacova S."/>
            <person name="Villalvazo M."/>
            <person name="Haas B.J."/>
            <person name="Pertea M."/>
            <person name="Feldblyum T.V."/>
            <person name="Utterback T.R."/>
            <person name="Shu C.L."/>
            <person name="Osoegawa K."/>
            <person name="de Jong P.J."/>
            <person name="Hrdy I."/>
            <person name="Horvathova L."/>
            <person name="Zubacova Z."/>
            <person name="Dolezal P."/>
            <person name="Malik S.B."/>
            <person name="Logsdon J.M. Jr."/>
            <person name="Henze K."/>
            <person name="Gupta A."/>
            <person name="Wang C.C."/>
            <person name="Dunne R.L."/>
            <person name="Upcroft J.A."/>
            <person name="Upcroft P."/>
            <person name="White O."/>
            <person name="Salzberg S.L."/>
            <person name="Tang P."/>
            <person name="Chiu C.-H."/>
            <person name="Lee Y.-S."/>
            <person name="Embley T.M."/>
            <person name="Coombs G.H."/>
            <person name="Mottram J.C."/>
            <person name="Tachezy J."/>
            <person name="Fraser-Liggett C.M."/>
            <person name="Johnson P.J."/>
        </authorList>
    </citation>
    <scope>NUCLEOTIDE SEQUENCE [LARGE SCALE GENOMIC DNA]</scope>
    <source>
        <strain evidence="4">G3</strain>
    </source>
</reference>
<dbReference type="SMR" id="A2EWX0"/>
<evidence type="ECO:0000313" key="4">
    <source>
        <dbReference type="EMBL" id="EAY02885.1"/>
    </source>
</evidence>
<dbReference type="Pfam" id="PF00023">
    <property type="entry name" value="Ank"/>
    <property type="match status" value="1"/>
</dbReference>
<evidence type="ECO:0000256" key="1">
    <source>
        <dbReference type="ARBA" id="ARBA00022737"/>
    </source>
</evidence>
<dbReference type="PROSITE" id="PS50297">
    <property type="entry name" value="ANK_REP_REGION"/>
    <property type="match status" value="4"/>
</dbReference>
<organism evidence="4 5">
    <name type="scientific">Trichomonas vaginalis (strain ATCC PRA-98 / G3)</name>
    <dbReference type="NCBI Taxonomy" id="412133"/>
    <lineage>
        <taxon>Eukaryota</taxon>
        <taxon>Metamonada</taxon>
        <taxon>Parabasalia</taxon>
        <taxon>Trichomonadida</taxon>
        <taxon>Trichomonadidae</taxon>
        <taxon>Trichomonas</taxon>
    </lineage>
</organism>
<feature type="repeat" description="ANK" evidence="3">
    <location>
        <begin position="317"/>
        <end position="349"/>
    </location>
</feature>
<dbReference type="PANTHER" id="PTHR24188:SF29">
    <property type="entry name" value="GH09064P"/>
    <property type="match status" value="1"/>
</dbReference>
<dbReference type="PROSITE" id="PS50088">
    <property type="entry name" value="ANK_REPEAT"/>
    <property type="match status" value="7"/>
</dbReference>
<accession>A2EWX0</accession>
<dbReference type="InterPro" id="IPR002110">
    <property type="entry name" value="Ankyrin_rpt"/>
</dbReference>
<name>A2EWX0_TRIV3</name>
<dbReference type="VEuPathDB" id="TrichDB:TVAG_174270"/>
<feature type="repeat" description="ANK" evidence="3">
    <location>
        <begin position="350"/>
        <end position="382"/>
    </location>
</feature>
<dbReference type="SMART" id="SM00248">
    <property type="entry name" value="ANK"/>
    <property type="match status" value="7"/>
</dbReference>
<feature type="repeat" description="ANK" evidence="3">
    <location>
        <begin position="416"/>
        <end position="448"/>
    </location>
</feature>
<dbReference type="InterPro" id="IPR036770">
    <property type="entry name" value="Ankyrin_rpt-contain_sf"/>
</dbReference>
<dbReference type="KEGG" id="tva:4760725"/>
<dbReference type="Gene3D" id="1.25.40.20">
    <property type="entry name" value="Ankyrin repeat-containing domain"/>
    <property type="match status" value="1"/>
</dbReference>
<keyword evidence="1" id="KW-0677">Repeat</keyword>
<protein>
    <submittedName>
        <fullName evidence="4">Uncharacterized protein</fullName>
    </submittedName>
</protein>
<dbReference type="AlphaFoldDB" id="A2EWX0"/>
<sequence>MYEELYPNYEYIADHIRDYFQENKFFDVFEAEDIKKIFEKSKLSIDDFSFILKQSSSIMKAKDIYTLARCATLLPKNLKDVITIMKSLKEYLNFRIFDKVIDILHQTEKELCENSERIEKLQKEISTPKDQGPTNIFMSLFNKIGIIRTQPTEGNNSTSVRENSSENILAKITQLKDSDDFEAVYILFEELTKGENKKMLTKAIDDGLWEKKTKFYGENLNIFHFACLKGNLNLVYSLVQHGLDKEIKSNFKGTPLNWASFGGHLEVVQYLISIGINIDEKSKYGFTQLIWAADNGHLDVVQYLCSIGFDKDQRSQYGFTPLICASRNGHLEVVKYLISIGADKDVQDKDGKTSLIRASGNGHLEVVKYLISIGADKEAEDNLGYTSLTCTSLNCHLNVVEYLISVGANKETRDDLGNTPLILAAEYDHFEVVKYLISAGANKNARDNDGNTALASTKNIDIQNYLRSLGAK</sequence>
<keyword evidence="2 3" id="KW-0040">ANK repeat</keyword>
<dbReference type="PANTHER" id="PTHR24188">
    <property type="entry name" value="ANKYRIN REPEAT PROTEIN"/>
    <property type="match status" value="1"/>
</dbReference>
<evidence type="ECO:0000256" key="2">
    <source>
        <dbReference type="ARBA" id="ARBA00023043"/>
    </source>
</evidence>
<keyword evidence="5" id="KW-1185">Reference proteome</keyword>
<dbReference type="STRING" id="5722.A2EWX0"/>
<dbReference type="Proteomes" id="UP000001542">
    <property type="component" value="Unassembled WGS sequence"/>
</dbReference>
<dbReference type="OrthoDB" id="163438at2759"/>
<dbReference type="Pfam" id="PF12796">
    <property type="entry name" value="Ank_2"/>
    <property type="match status" value="2"/>
</dbReference>
<dbReference type="eggNOG" id="KOG0504">
    <property type="taxonomic scope" value="Eukaryota"/>
</dbReference>
<dbReference type="SUPFAM" id="SSF48403">
    <property type="entry name" value="Ankyrin repeat"/>
    <property type="match status" value="1"/>
</dbReference>
<gene>
    <name evidence="4" type="ORF">TVAG_174270</name>
</gene>
<feature type="repeat" description="ANK" evidence="3">
    <location>
        <begin position="251"/>
        <end position="283"/>
    </location>
</feature>
<proteinExistence type="predicted"/>